<evidence type="ECO:0000259" key="2">
    <source>
        <dbReference type="PROSITE" id="PS50966"/>
    </source>
</evidence>
<keyword evidence="1" id="KW-0862">Zinc</keyword>
<evidence type="ECO:0000313" key="4">
    <source>
        <dbReference type="Proteomes" id="UP000199476"/>
    </source>
</evidence>
<dbReference type="AlphaFoldDB" id="A0A1G9S2K2"/>
<accession>A0A1G9S2K2</accession>
<reference evidence="3 4" key="1">
    <citation type="submission" date="2016-10" db="EMBL/GenBank/DDBJ databases">
        <authorList>
            <person name="de Groot N.N."/>
        </authorList>
    </citation>
    <scope>NUCLEOTIDE SEQUENCE [LARGE SCALE GENOMIC DNA]</scope>
    <source>
        <strain evidence="3 4">SLAS-1</strain>
    </source>
</reference>
<evidence type="ECO:0000313" key="3">
    <source>
        <dbReference type="EMBL" id="SDM28965.1"/>
    </source>
</evidence>
<sequence length="498" mass="59023">MMGFDREDLKELSRPQSWDKGLRYYQSDRVREVLLDGDKLIAEVSGNSYPFYEVELNIEDPYYHYCSCPYDWGGICKHIIAVGLTWLHSGEGITRADKKKAGIRERLEKLTEEMEREDFIDFLTDVSLKRQGIERELSDYVEEQGFNSADSRLKRLEILHQEALAIIEEFNHYGGGSELEADEFYESVHEMMNLLQEHDFPARQRQEIIEDFVDQHLAGNCSLIDAALELAFTAAETEVDWHRVIDLLQQSDDSYHQERIIQIYREELEDEERYLELRQQHLNTGHDYYDLVKFYDEKGEIGKAVETAQKGIEAGGWGVGQNISYLRDHYIENGDYERGLKFYLQEFRNSPTSEKFFQVLDYCRSEDIEEIENRMIEHLKERNSYTVLADIYDEREEYEKVLHLVKEKDIAPAEEDEILDEKFPREMIKIYKDNVQNHIDAKKRKSYRRGAEIALKIKNIYCQQLNERGKWDSYIQGILEEYPRHPALQEEFREICLE</sequence>
<gene>
    <name evidence="3" type="ORF">SAMN04488692_1254</name>
</gene>
<protein>
    <submittedName>
        <fullName evidence="3">Uncharacterized conserved protein, contains Zn finger domain</fullName>
    </submittedName>
</protein>
<keyword evidence="1" id="KW-0479">Metal-binding</keyword>
<dbReference type="STRING" id="321763.SAMN04488692_1254"/>
<dbReference type="GO" id="GO:0008270">
    <property type="term" value="F:zinc ion binding"/>
    <property type="evidence" value="ECO:0007669"/>
    <property type="project" value="UniProtKB-KW"/>
</dbReference>
<dbReference type="EMBL" id="FNGO01000025">
    <property type="protein sequence ID" value="SDM28965.1"/>
    <property type="molecule type" value="Genomic_DNA"/>
</dbReference>
<dbReference type="PROSITE" id="PS50966">
    <property type="entry name" value="ZF_SWIM"/>
    <property type="match status" value="1"/>
</dbReference>
<organism evidence="3 4">
    <name type="scientific">Halarsenatibacter silvermanii</name>
    <dbReference type="NCBI Taxonomy" id="321763"/>
    <lineage>
        <taxon>Bacteria</taxon>
        <taxon>Bacillati</taxon>
        <taxon>Bacillota</taxon>
        <taxon>Clostridia</taxon>
        <taxon>Halanaerobiales</taxon>
        <taxon>Halarsenatibacteraceae</taxon>
        <taxon>Halarsenatibacter</taxon>
    </lineage>
</organism>
<feature type="domain" description="SWIM-type" evidence="2">
    <location>
        <begin position="52"/>
        <end position="87"/>
    </location>
</feature>
<keyword evidence="1" id="KW-0863">Zinc-finger</keyword>
<dbReference type="InterPro" id="IPR007527">
    <property type="entry name" value="Znf_SWIM"/>
</dbReference>
<name>A0A1G9S2K2_9FIRM</name>
<evidence type="ECO:0000256" key="1">
    <source>
        <dbReference type="PROSITE-ProRule" id="PRU00325"/>
    </source>
</evidence>
<keyword evidence="4" id="KW-1185">Reference proteome</keyword>
<dbReference type="Proteomes" id="UP000199476">
    <property type="component" value="Unassembled WGS sequence"/>
</dbReference>
<proteinExistence type="predicted"/>